<feature type="region of interest" description="Disordered" evidence="1">
    <location>
        <begin position="184"/>
        <end position="208"/>
    </location>
</feature>
<dbReference type="EMBL" id="LGRX02012257">
    <property type="protein sequence ID" value="KAK3267678.1"/>
    <property type="molecule type" value="Genomic_DNA"/>
</dbReference>
<evidence type="ECO:0000313" key="2">
    <source>
        <dbReference type="EMBL" id="KAK3267678.1"/>
    </source>
</evidence>
<proteinExistence type="predicted"/>
<sequence length="241" mass="26704">MFEAIKRDFPELWAWIDLCYGVEANLGFRLGGGADGSVMRAEMLKKVEDVCAILPALNKLGLAQAQGLLLRFCARPRLWFWLRGVPPETMQEATKEHDRRMREALQDLLPGVRQNTGWSFDTFFTYSSPFSVWWGSAPTVEESGTPQGHTCRHAGEERGLAEETGTLSSITSCRECYLREENAGEGEQVDIDGDEDEDGGEEAAQGGAVGWKQKWIQLPSFAPAWGVTGLNIRRVGICTAC</sequence>
<reference evidence="2 3" key="1">
    <citation type="journal article" date="2015" name="Genome Biol. Evol.">
        <title>Comparative Genomics of a Bacterivorous Green Alga Reveals Evolutionary Causalities and Consequences of Phago-Mixotrophic Mode of Nutrition.</title>
        <authorList>
            <person name="Burns J.A."/>
            <person name="Paasch A."/>
            <person name="Narechania A."/>
            <person name="Kim E."/>
        </authorList>
    </citation>
    <scope>NUCLEOTIDE SEQUENCE [LARGE SCALE GENOMIC DNA]</scope>
    <source>
        <strain evidence="2 3">PLY_AMNH</strain>
    </source>
</reference>
<organism evidence="2 3">
    <name type="scientific">Cymbomonas tetramitiformis</name>
    <dbReference type="NCBI Taxonomy" id="36881"/>
    <lineage>
        <taxon>Eukaryota</taxon>
        <taxon>Viridiplantae</taxon>
        <taxon>Chlorophyta</taxon>
        <taxon>Pyramimonadophyceae</taxon>
        <taxon>Pyramimonadales</taxon>
        <taxon>Pyramimonadaceae</taxon>
        <taxon>Cymbomonas</taxon>
    </lineage>
</organism>
<dbReference type="Proteomes" id="UP001190700">
    <property type="component" value="Unassembled WGS sequence"/>
</dbReference>
<keyword evidence="3" id="KW-1185">Reference proteome</keyword>
<comment type="caution">
    <text evidence="2">The sequence shown here is derived from an EMBL/GenBank/DDBJ whole genome shotgun (WGS) entry which is preliminary data.</text>
</comment>
<protein>
    <submittedName>
        <fullName evidence="2">Uncharacterized protein</fullName>
    </submittedName>
</protein>
<name>A0AAE0L0K2_9CHLO</name>
<gene>
    <name evidence="2" type="ORF">CYMTET_23777</name>
</gene>
<evidence type="ECO:0000313" key="3">
    <source>
        <dbReference type="Proteomes" id="UP001190700"/>
    </source>
</evidence>
<dbReference type="AlphaFoldDB" id="A0AAE0L0K2"/>
<accession>A0AAE0L0K2</accession>
<feature type="compositionally biased region" description="Acidic residues" evidence="1">
    <location>
        <begin position="184"/>
        <end position="201"/>
    </location>
</feature>
<feature type="region of interest" description="Disordered" evidence="1">
    <location>
        <begin position="143"/>
        <end position="164"/>
    </location>
</feature>
<evidence type="ECO:0000256" key="1">
    <source>
        <dbReference type="SAM" id="MobiDB-lite"/>
    </source>
</evidence>